<proteinExistence type="predicted"/>
<dbReference type="EMBL" id="AFZZ01000147">
    <property type="protein sequence ID" value="EHJ39370.1"/>
    <property type="molecule type" value="Genomic_DNA"/>
</dbReference>
<evidence type="ECO:0000313" key="2">
    <source>
        <dbReference type="Proteomes" id="UP000004407"/>
    </source>
</evidence>
<name>G6AYC3_9BACT</name>
<dbReference type="Proteomes" id="UP000004407">
    <property type="component" value="Unassembled WGS sequence"/>
</dbReference>
<dbReference type="HOGENOM" id="CLU_3237845_0_0_10"/>
<organism evidence="1 2">
    <name type="scientific">Leyella stercorea DSM 18206</name>
    <dbReference type="NCBI Taxonomy" id="1002367"/>
    <lineage>
        <taxon>Bacteria</taxon>
        <taxon>Pseudomonadati</taxon>
        <taxon>Bacteroidota</taxon>
        <taxon>Bacteroidia</taxon>
        <taxon>Bacteroidales</taxon>
        <taxon>Prevotellaceae</taxon>
        <taxon>Leyella</taxon>
    </lineage>
</organism>
<protein>
    <submittedName>
        <fullName evidence="1">Uncharacterized protein</fullName>
    </submittedName>
</protein>
<sequence length="43" mass="4993">MISLGTIEQHILFVQIVCAKFRRPLVGFFTSKGTYYFLLQPTK</sequence>
<reference evidence="1 2" key="1">
    <citation type="submission" date="2011-08" db="EMBL/GenBank/DDBJ databases">
        <authorList>
            <person name="Weinstock G."/>
            <person name="Sodergren E."/>
            <person name="Clifton S."/>
            <person name="Fulton L."/>
            <person name="Fulton B."/>
            <person name="Courtney L."/>
            <person name="Fronick C."/>
            <person name="Harrison M."/>
            <person name="Strong C."/>
            <person name="Farmer C."/>
            <person name="Delahaunty K."/>
            <person name="Markovic C."/>
            <person name="Hall O."/>
            <person name="Minx P."/>
            <person name="Tomlinson C."/>
            <person name="Mitreva M."/>
            <person name="Hou S."/>
            <person name="Chen J."/>
            <person name="Wollam A."/>
            <person name="Pepin K.H."/>
            <person name="Johnson M."/>
            <person name="Bhonagiri V."/>
            <person name="Zhang X."/>
            <person name="Suruliraj S."/>
            <person name="Warren W."/>
            <person name="Chinwalla A."/>
            <person name="Mardis E.R."/>
            <person name="Wilson R.K."/>
        </authorList>
    </citation>
    <scope>NUCLEOTIDE SEQUENCE [LARGE SCALE GENOMIC DNA]</scope>
    <source>
        <strain evidence="1 2">DSM 18206</strain>
    </source>
</reference>
<evidence type="ECO:0000313" key="1">
    <source>
        <dbReference type="EMBL" id="EHJ39370.1"/>
    </source>
</evidence>
<gene>
    <name evidence="1" type="ORF">HMPREF0673_01633</name>
</gene>
<comment type="caution">
    <text evidence="1">The sequence shown here is derived from an EMBL/GenBank/DDBJ whole genome shotgun (WGS) entry which is preliminary data.</text>
</comment>
<dbReference type="PATRIC" id="fig|1002367.3.peg.1317"/>
<accession>G6AYC3</accession>
<dbReference type="AlphaFoldDB" id="G6AYC3"/>